<reference evidence="1" key="1">
    <citation type="submission" date="2017-04" db="EMBL/GenBank/DDBJ databases">
        <authorList>
            <person name="Varghese N."/>
            <person name="Submissions S."/>
        </authorList>
    </citation>
    <scope>NUCLEOTIDE SEQUENCE</scope>
    <source>
        <strain evidence="1">WTE2008</strain>
    </source>
</reference>
<keyword evidence="2" id="KW-1185">Reference proteome</keyword>
<sequence>MKRFLFITLVLLCVFCAGAMAEESYLYPIRENGKWGYMDRQGTTVIEPQWDTVTGFAYEYAMVSSGNDFSVIRRDGTIAAGPYTVADRGKEVKINPRSFSIGKVVFDCITGKALTCPPDFEGILDDEYADQSTNLLLCVNDDCYGYIDRTTGEWAIPPVYNDMSQDLIHGSAFYGLTDETSLAQFRNGYAVVGVDKDIWLINERNERIPLPAGCQPDSSVTDGYFTVILLADDGDHVYKEGIADVSGNVLFLTDQYIIMRLQEDGVAVAFPSYDEVTFIDMQGNQLMEPVEFFSYERNIPHLDKGYFSMEEDTTLGTALCSTKAGKLWYDSNSRIVWYDPDTDTVVVYYDPDEEGEWLWLGNTILQLDHRLTGRYAELYPYWTPRNADYTDNDLCCLWLTDMTVSLYQTEQGETIYEKYFSEGLQAAAIRSENGEVRYGYIDTSGEFEIWPEYITAGNFLNGLALVTTEKGLQYIDHDGYIVWHEYKDPAFDELATGHINGIRLGMTVDQLRQEYGEWYKGDVYYHFKEEGDAYLVCDDPSMAGVSVMKSFYYDSIQMIRSTSFDVGGIKPGASRDAVIERFGKPYEESAVDEEYAFEYGCQTGHQMTYSFDGYRVPNSDRACFADFLFDEAGSLYCLQLEMGH</sequence>
<protein>
    <submittedName>
        <fullName evidence="1">WG containing repeat-containing protein</fullName>
    </submittedName>
</protein>
<proteinExistence type="predicted"/>
<comment type="caution">
    <text evidence="1">The sequence shown here is derived from an EMBL/GenBank/DDBJ whole genome shotgun (WGS) entry which is preliminary data.</text>
</comment>
<gene>
    <name evidence="1" type="ORF">SAMN06297397_1220</name>
</gene>
<dbReference type="Proteomes" id="UP000192328">
    <property type="component" value="Unassembled WGS sequence"/>
</dbReference>
<dbReference type="EMBL" id="FWXZ01000002">
    <property type="protein sequence ID" value="SMC52355.1"/>
    <property type="molecule type" value="Genomic_DNA"/>
</dbReference>
<evidence type="ECO:0000313" key="2">
    <source>
        <dbReference type="Proteomes" id="UP000192328"/>
    </source>
</evidence>
<evidence type="ECO:0000313" key="1">
    <source>
        <dbReference type="EMBL" id="SMC52355.1"/>
    </source>
</evidence>
<name>A0AC61PKA0_9FIRM</name>
<organism evidence="1 2">
    <name type="scientific">Aristaeella lactis</name>
    <dbReference type="NCBI Taxonomy" id="3046383"/>
    <lineage>
        <taxon>Bacteria</taxon>
        <taxon>Bacillati</taxon>
        <taxon>Bacillota</taxon>
        <taxon>Clostridia</taxon>
        <taxon>Eubacteriales</taxon>
        <taxon>Aristaeellaceae</taxon>
        <taxon>Aristaeella</taxon>
    </lineage>
</organism>
<accession>A0AC61PKA0</accession>